<evidence type="ECO:0000313" key="3">
    <source>
        <dbReference type="EMBL" id="PPQ72690.1"/>
    </source>
</evidence>
<evidence type="ECO:0000256" key="1">
    <source>
        <dbReference type="SAM" id="MobiDB-lite"/>
    </source>
</evidence>
<dbReference type="Gene3D" id="1.25.40.690">
    <property type="match status" value="1"/>
</dbReference>
<evidence type="ECO:0000313" key="4">
    <source>
        <dbReference type="Proteomes" id="UP000284706"/>
    </source>
</evidence>
<feature type="compositionally biased region" description="Low complexity" evidence="1">
    <location>
        <begin position="45"/>
        <end position="54"/>
    </location>
</feature>
<dbReference type="Proteomes" id="UP000284706">
    <property type="component" value="Unassembled WGS sequence"/>
</dbReference>
<dbReference type="STRING" id="231916.A0A409W2F0"/>
<feature type="compositionally biased region" description="Low complexity" evidence="1">
    <location>
        <begin position="102"/>
        <end position="113"/>
    </location>
</feature>
<name>A0A409W2F0_9AGAR</name>
<evidence type="ECO:0000259" key="2">
    <source>
        <dbReference type="Pfam" id="PF12110"/>
    </source>
</evidence>
<accession>A0A409W2F0</accession>
<proteinExistence type="predicted"/>
<protein>
    <recommendedName>
        <fullName evidence="2">Nuclear pore complex protein NUP96 C-terminal domain-containing protein</fullName>
    </recommendedName>
</protein>
<dbReference type="Pfam" id="PF12110">
    <property type="entry name" value="Nup96"/>
    <property type="match status" value="1"/>
</dbReference>
<feature type="compositionally biased region" description="Basic and acidic residues" evidence="1">
    <location>
        <begin position="713"/>
        <end position="729"/>
    </location>
</feature>
<feature type="compositionally biased region" description="Basic and acidic residues" evidence="1">
    <location>
        <begin position="20"/>
        <end position="30"/>
    </location>
</feature>
<feature type="region of interest" description="Disordered" evidence="1">
    <location>
        <begin position="152"/>
        <end position="190"/>
    </location>
</feature>
<comment type="caution">
    <text evidence="3">The sequence shown here is derived from an EMBL/GenBank/DDBJ whole genome shotgun (WGS) entry which is preliminary data.</text>
</comment>
<keyword evidence="4" id="KW-1185">Reference proteome</keyword>
<gene>
    <name evidence="3" type="ORF">CVT26_002907</name>
</gene>
<feature type="region of interest" description="Disordered" evidence="1">
    <location>
        <begin position="1"/>
        <end position="122"/>
    </location>
</feature>
<dbReference type="EMBL" id="NHYE01005444">
    <property type="protein sequence ID" value="PPQ72690.1"/>
    <property type="molecule type" value="Genomic_DNA"/>
</dbReference>
<feature type="domain" description="Nuclear pore complex protein NUP96 C-terminal" evidence="2">
    <location>
        <begin position="455"/>
        <end position="815"/>
    </location>
</feature>
<organism evidence="3 4">
    <name type="scientific">Gymnopilus dilepis</name>
    <dbReference type="NCBI Taxonomy" id="231916"/>
    <lineage>
        <taxon>Eukaryota</taxon>
        <taxon>Fungi</taxon>
        <taxon>Dikarya</taxon>
        <taxon>Basidiomycota</taxon>
        <taxon>Agaricomycotina</taxon>
        <taxon>Agaricomycetes</taxon>
        <taxon>Agaricomycetidae</taxon>
        <taxon>Agaricales</taxon>
        <taxon>Agaricineae</taxon>
        <taxon>Hymenogastraceae</taxon>
        <taxon>Gymnopilus</taxon>
    </lineage>
</organism>
<dbReference type="InterPro" id="IPR021967">
    <property type="entry name" value="Nup98_C"/>
</dbReference>
<reference evidence="3 4" key="1">
    <citation type="journal article" date="2018" name="Evol. Lett.">
        <title>Horizontal gene cluster transfer increased hallucinogenic mushroom diversity.</title>
        <authorList>
            <person name="Reynolds H.T."/>
            <person name="Vijayakumar V."/>
            <person name="Gluck-Thaler E."/>
            <person name="Korotkin H.B."/>
            <person name="Matheny P.B."/>
            <person name="Slot J.C."/>
        </authorList>
    </citation>
    <scope>NUCLEOTIDE SEQUENCE [LARGE SCALE GENOMIC DNA]</scope>
    <source>
        <strain evidence="3 4">SRW20</strain>
    </source>
</reference>
<feature type="compositionally biased region" description="Basic and acidic residues" evidence="1">
    <location>
        <begin position="89"/>
        <end position="98"/>
    </location>
</feature>
<dbReference type="OrthoDB" id="3797628at2759"/>
<sequence length="1006" mass="110261">MARFKAYASDTSSSDEEEKQPDVEVAEKVARQAPSEAEVRHSMSEDSTSSSDSSSEMDEDELVSSPPRRRRKSRSKSLDQNALVQDENGDIHYAHEVNVRVSSASSSSQSPPARIRPGGNPTIIPWAQRVGVDAQKMHVMQTSLFRTEEEAAALKAGHQTQRRNIRLDVPGDQAPNRRKHSRDSDGDGLRLDSREARRASFAQDIEPPVFLPTRKYARVAIASSIANENEGAYVDAGLAMGRSFRVGWGPAGQLVHLGSICSPLSSNRYTSANTSVVTLTQTLPTLAASRPDPNLTTTSPSAPSNLAAKLLQHHLSHTTISPDESGIPFALPTSSTYPSPAVSRNISNAPATSPEPLNFSSFLSLFSSMDASSPAPIFRLGNALFDPIDLRLGSSQREGITSGTSITPDIRHRVTLLRRKAALSKWLEDVVKPNVEGDLRMQSNGSNAAYTAADAAFTHLTGHQISQACATAADGGYIKLSTLISQVGGDDLFKEDIVSQLEVWKSEKLSPGSNTVLMSSQDGLVGRNVWKVYKLLAGLLQDEGSDKQPADDILSGLDWRRAFGLCLWYGTRLDASVTDVVDFFERLLQTPQGSEIARPIPKWAASLPKRGLPPSLGPSRLGLFSASSKDNEPEDPLYVLIKLHADPTLSLSKALNPLSFASSGLDWGIGMCWHLYVVLSRVMRVRDFADRGDPGVRPKTRQPRGSLVNGFGEDTRDDSSTDGWSKESDDGFQPEGHSPSADLLTTSYAFVLESWGMVQEAAFVLMHLEGSVGREKALKELLARSAPRLDDWMTRGLVGSLKIPMQWVDEAKAMYELDQGHIYAAYELYITAQLYNAAHTLALLELAPDAIIRKDLDLLRTLFSPFDSVGRRDKVDNWFLKGKIVLDYVEIMTRLPKLLDEALSENEDRPTIPDAAREANIDDLSKRALKTISLLPDILHRNRQVDPRHPAAVEEMTKDLLKLVERAKPLLLTRIQLPTLSVLDGASKINLVRGIGYARFLQSIEA</sequence>
<dbReference type="AlphaFoldDB" id="A0A409W2F0"/>
<dbReference type="InParanoid" id="A0A409W2F0"/>
<feature type="region of interest" description="Disordered" evidence="1">
    <location>
        <begin position="690"/>
        <end position="738"/>
    </location>
</feature>